<evidence type="ECO:0000256" key="4">
    <source>
        <dbReference type="ARBA" id="ARBA00023239"/>
    </source>
</evidence>
<evidence type="ECO:0000256" key="3">
    <source>
        <dbReference type="ARBA" id="ARBA00022898"/>
    </source>
</evidence>
<dbReference type="PANTHER" id="PTHR48097:SF9">
    <property type="entry name" value="L-THREONINE ALDOLASE"/>
    <property type="match status" value="1"/>
</dbReference>
<protein>
    <submittedName>
        <fullName evidence="7">L-threonine aldolase</fullName>
    </submittedName>
</protein>
<dbReference type="InterPro" id="IPR001597">
    <property type="entry name" value="ArAA_b-elim_lyase/Thr_aldolase"/>
</dbReference>
<accession>A0AAJ4W5X3</accession>
<keyword evidence="3" id="KW-0663">Pyridoxal phosphate</keyword>
<dbReference type="InterPro" id="IPR023603">
    <property type="entry name" value="Low_specificity_L-TA-like"/>
</dbReference>
<feature type="modified residue" description="N6-(pyridoxal phosphate)lysine" evidence="5">
    <location>
        <position position="201"/>
    </location>
</feature>
<sequence>MEINLISDTITKPTPEMLNYMMKARVGDDVYKQDGSTNELEIAVAELFGMEAALFFPSGTMANQVAIKLHTQPGDHLICDKSSHISMFEGGGIAVHSGVSCALIDGDRGRITAEQVLENYNDPNNIHLPITKLVCIENTTNLGGGACYELSEIERIREVCNEKGLKMHLDGARLWNALVAKSQHPSQFGAIFNTISVCFSKGLGAPVGSVLLGSKEDIKKAIRLRKLMGGGMRQIGYLTSAALFALKNNVGRLQRDHFRAKQIEMVLNKKIWVKEVLPVQTNIVVFRLQEIAQNRTFIDKLKQKNISISDMGGGWLRMVTHLDYREVMHEYVIEALTKLEL</sequence>
<dbReference type="GO" id="GO:0006567">
    <property type="term" value="P:L-threonine catabolic process"/>
    <property type="evidence" value="ECO:0007669"/>
    <property type="project" value="TreeGrafter"/>
</dbReference>
<dbReference type="InterPro" id="IPR015421">
    <property type="entry name" value="PyrdxlP-dep_Trfase_major"/>
</dbReference>
<reference evidence="7 8" key="1">
    <citation type="submission" date="2016-10" db="EMBL/GenBank/DDBJ databases">
        <authorList>
            <person name="Varghese N."/>
            <person name="Submissions S."/>
        </authorList>
    </citation>
    <scope>NUCLEOTIDE SEQUENCE [LARGE SCALE GENOMIC DNA]</scope>
    <source>
        <strain evidence="8">DSM 19823 / KCTC 23066 / CCTCC M 208030 / D25</strain>
    </source>
</reference>
<dbReference type="EMBL" id="FOFY01000013">
    <property type="protein sequence ID" value="SER31609.1"/>
    <property type="molecule type" value="Genomic_DNA"/>
</dbReference>
<evidence type="ECO:0000256" key="5">
    <source>
        <dbReference type="PIRSR" id="PIRSR017617-1"/>
    </source>
</evidence>
<dbReference type="RefSeq" id="WP_041893218.1">
    <property type="nucleotide sequence ID" value="NZ_CP010817.1"/>
</dbReference>
<dbReference type="FunFam" id="3.40.640.10:FF:000030">
    <property type="entry name" value="Low-specificity L-threonine aldolase"/>
    <property type="match status" value="1"/>
</dbReference>
<dbReference type="Gene3D" id="3.40.640.10">
    <property type="entry name" value="Type I PLP-dependent aspartate aminotransferase-like (Major domain)"/>
    <property type="match status" value="1"/>
</dbReference>
<gene>
    <name evidence="7" type="ORF">SAMN04488089_11322</name>
</gene>
<evidence type="ECO:0000259" key="6">
    <source>
        <dbReference type="Pfam" id="PF01212"/>
    </source>
</evidence>
<evidence type="ECO:0000313" key="7">
    <source>
        <dbReference type="EMBL" id="SER31609.1"/>
    </source>
</evidence>
<dbReference type="GO" id="GO:0008732">
    <property type="term" value="F:L-allo-threonine aldolase activity"/>
    <property type="evidence" value="ECO:0007669"/>
    <property type="project" value="TreeGrafter"/>
</dbReference>
<organism evidence="7 8">
    <name type="scientific">Myroides profundi</name>
    <dbReference type="NCBI Taxonomy" id="480520"/>
    <lineage>
        <taxon>Bacteria</taxon>
        <taxon>Pseudomonadati</taxon>
        <taxon>Bacteroidota</taxon>
        <taxon>Flavobacteriia</taxon>
        <taxon>Flavobacteriales</taxon>
        <taxon>Flavobacteriaceae</taxon>
        <taxon>Myroides</taxon>
    </lineage>
</organism>
<dbReference type="GO" id="GO:0006545">
    <property type="term" value="P:glycine biosynthetic process"/>
    <property type="evidence" value="ECO:0007669"/>
    <property type="project" value="TreeGrafter"/>
</dbReference>
<dbReference type="InterPro" id="IPR015422">
    <property type="entry name" value="PyrdxlP-dep_Trfase_small"/>
</dbReference>
<keyword evidence="8" id="KW-1185">Reference proteome</keyword>
<proteinExistence type="inferred from homology"/>
<evidence type="ECO:0000313" key="8">
    <source>
        <dbReference type="Proteomes" id="UP000183496"/>
    </source>
</evidence>
<dbReference type="PANTHER" id="PTHR48097">
    <property type="entry name" value="L-THREONINE ALDOLASE-RELATED"/>
    <property type="match status" value="1"/>
</dbReference>
<dbReference type="SUPFAM" id="SSF53383">
    <property type="entry name" value="PLP-dependent transferases"/>
    <property type="match status" value="1"/>
</dbReference>
<feature type="domain" description="Aromatic amino acid beta-eliminating lyase/threonine aldolase" evidence="6">
    <location>
        <begin position="4"/>
        <end position="288"/>
    </location>
</feature>
<dbReference type="InterPro" id="IPR015424">
    <property type="entry name" value="PyrdxlP-dep_Trfase"/>
</dbReference>
<dbReference type="NCBIfam" id="NF041359">
    <property type="entry name" value="GntG_guanitoxin"/>
    <property type="match status" value="1"/>
</dbReference>
<keyword evidence="4" id="KW-0456">Lyase</keyword>
<dbReference type="PIRSF" id="PIRSF017617">
    <property type="entry name" value="Thr_aldolase"/>
    <property type="match status" value="1"/>
</dbReference>
<dbReference type="GO" id="GO:0005829">
    <property type="term" value="C:cytosol"/>
    <property type="evidence" value="ECO:0007669"/>
    <property type="project" value="TreeGrafter"/>
</dbReference>
<dbReference type="Proteomes" id="UP000183496">
    <property type="component" value="Unassembled WGS sequence"/>
</dbReference>
<comment type="caution">
    <text evidence="7">The sequence shown here is derived from an EMBL/GenBank/DDBJ whole genome shotgun (WGS) entry which is preliminary data.</text>
</comment>
<comment type="cofactor">
    <cofactor evidence="1">
        <name>pyridoxal 5'-phosphate</name>
        <dbReference type="ChEBI" id="CHEBI:597326"/>
    </cofactor>
</comment>
<dbReference type="Gene3D" id="3.90.1150.10">
    <property type="entry name" value="Aspartate Aminotransferase, domain 1"/>
    <property type="match status" value="1"/>
</dbReference>
<evidence type="ECO:0000256" key="2">
    <source>
        <dbReference type="ARBA" id="ARBA00006966"/>
    </source>
</evidence>
<comment type="similarity">
    <text evidence="2">Belongs to the threonine aldolase family.</text>
</comment>
<dbReference type="AlphaFoldDB" id="A0AAJ4W5X3"/>
<dbReference type="Pfam" id="PF01212">
    <property type="entry name" value="Beta_elim_lyase"/>
    <property type="match status" value="1"/>
</dbReference>
<evidence type="ECO:0000256" key="1">
    <source>
        <dbReference type="ARBA" id="ARBA00001933"/>
    </source>
</evidence>
<name>A0AAJ4W5X3_MYRPR</name>